<dbReference type="GO" id="GO:0008270">
    <property type="term" value="F:zinc ion binding"/>
    <property type="evidence" value="ECO:0007669"/>
    <property type="project" value="TreeGrafter"/>
</dbReference>
<sequence length="230" mass="25401">MDSAVPCALLLSISETFSPSSQESNKLLRPETVDCVDGTTLQLIFFDGEEAVKAWVDGDKLYGSTALAELWETEGKLENIQLFILMDLLGTKVGYDCSLCPKIVSLYESTQGEYDQLVSMETFLRDSGQLLQMDDVDPAFNNATFMGNIFRPDSNYLVAGIISDDHTPFLNRGVQNILHLIPFPFPHGFHSEDDDEENLDPAAVLNLDLIIRCAICSNLTSISDLECGCT</sequence>
<protein>
    <recommendedName>
        <fullName evidence="3">glutaminyl-peptide cyclotransferase</fullName>
        <ecNumber evidence="3">2.3.2.5</ecNumber>
    </recommendedName>
</protein>
<gene>
    <name evidence="7" type="ORF">NMOB1V02_LOCUS10376</name>
</gene>
<comment type="similarity">
    <text evidence="2">Belongs to the glutaminyl-peptide cyclotransferase family.</text>
</comment>
<organism evidence="7">
    <name type="scientific">Notodromas monacha</name>
    <dbReference type="NCBI Taxonomy" id="399045"/>
    <lineage>
        <taxon>Eukaryota</taxon>
        <taxon>Metazoa</taxon>
        <taxon>Ecdysozoa</taxon>
        <taxon>Arthropoda</taxon>
        <taxon>Crustacea</taxon>
        <taxon>Oligostraca</taxon>
        <taxon>Ostracoda</taxon>
        <taxon>Podocopa</taxon>
        <taxon>Podocopida</taxon>
        <taxon>Cypridocopina</taxon>
        <taxon>Cypridoidea</taxon>
        <taxon>Cyprididae</taxon>
        <taxon>Notodromas</taxon>
    </lineage>
</organism>
<evidence type="ECO:0000256" key="5">
    <source>
        <dbReference type="ARBA" id="ARBA00023315"/>
    </source>
</evidence>
<dbReference type="InterPro" id="IPR007484">
    <property type="entry name" value="Peptidase_M28"/>
</dbReference>
<dbReference type="SUPFAM" id="SSF53187">
    <property type="entry name" value="Zn-dependent exopeptidases"/>
    <property type="match status" value="1"/>
</dbReference>
<dbReference type="InterPro" id="IPR040234">
    <property type="entry name" value="QC/QCL"/>
</dbReference>
<dbReference type="EMBL" id="OA886304">
    <property type="protein sequence ID" value="CAD7282755.1"/>
    <property type="molecule type" value="Genomic_DNA"/>
</dbReference>
<reference evidence="7" key="1">
    <citation type="submission" date="2020-11" db="EMBL/GenBank/DDBJ databases">
        <authorList>
            <person name="Tran Van P."/>
        </authorList>
    </citation>
    <scope>NUCLEOTIDE SEQUENCE</scope>
</reference>
<dbReference type="Pfam" id="PF04389">
    <property type="entry name" value="Peptidase_M28"/>
    <property type="match status" value="1"/>
</dbReference>
<evidence type="ECO:0000313" key="7">
    <source>
        <dbReference type="EMBL" id="CAD7282755.1"/>
    </source>
</evidence>
<dbReference type="AlphaFoldDB" id="A0A7R9BWX9"/>
<evidence type="ECO:0000256" key="3">
    <source>
        <dbReference type="ARBA" id="ARBA00012012"/>
    </source>
</evidence>
<evidence type="ECO:0000256" key="2">
    <source>
        <dbReference type="ARBA" id="ARBA00006014"/>
    </source>
</evidence>
<dbReference type="OrthoDB" id="3907302at2759"/>
<dbReference type="PANTHER" id="PTHR12283">
    <property type="entry name" value="GLUTAMINYL-PEPTIDE CYCLOTRANSFERASE"/>
    <property type="match status" value="1"/>
</dbReference>
<evidence type="ECO:0000256" key="1">
    <source>
        <dbReference type="ARBA" id="ARBA00000001"/>
    </source>
</evidence>
<keyword evidence="5" id="KW-0012">Acyltransferase</keyword>
<dbReference type="Gene3D" id="3.40.630.10">
    <property type="entry name" value="Zn peptidases"/>
    <property type="match status" value="1"/>
</dbReference>
<name>A0A7R9BWX9_9CRUS</name>
<proteinExistence type="inferred from homology"/>
<feature type="domain" description="Peptidase M28" evidence="6">
    <location>
        <begin position="1"/>
        <end position="208"/>
    </location>
</feature>
<dbReference type="Proteomes" id="UP000678499">
    <property type="component" value="Unassembled WGS sequence"/>
</dbReference>
<keyword evidence="4" id="KW-0808">Transferase</keyword>
<dbReference type="PANTHER" id="PTHR12283:SF6">
    <property type="entry name" value="GLUTAMINYL-PEPTIDE CYCLOTRANSFERASE-RELATED"/>
    <property type="match status" value="1"/>
</dbReference>
<dbReference type="EC" id="2.3.2.5" evidence="3"/>
<accession>A0A7R9BWX9</accession>
<dbReference type="EMBL" id="CAJPEX010004267">
    <property type="protein sequence ID" value="CAG0922907.1"/>
    <property type="molecule type" value="Genomic_DNA"/>
</dbReference>
<evidence type="ECO:0000259" key="6">
    <source>
        <dbReference type="Pfam" id="PF04389"/>
    </source>
</evidence>
<keyword evidence="8" id="KW-1185">Reference proteome</keyword>
<evidence type="ECO:0000256" key="4">
    <source>
        <dbReference type="ARBA" id="ARBA00022679"/>
    </source>
</evidence>
<dbReference type="GO" id="GO:0016603">
    <property type="term" value="F:glutaminyl-peptide cyclotransferase activity"/>
    <property type="evidence" value="ECO:0007669"/>
    <property type="project" value="UniProtKB-EC"/>
</dbReference>
<comment type="catalytic activity">
    <reaction evidence="1">
        <text>N-terminal L-glutaminyl-[peptide] = N-terminal 5-oxo-L-prolyl-[peptide] + NH4(+)</text>
        <dbReference type="Rhea" id="RHEA:23652"/>
        <dbReference type="Rhea" id="RHEA-COMP:11736"/>
        <dbReference type="Rhea" id="RHEA-COMP:11846"/>
        <dbReference type="ChEBI" id="CHEBI:28938"/>
        <dbReference type="ChEBI" id="CHEBI:64722"/>
        <dbReference type="ChEBI" id="CHEBI:87215"/>
        <dbReference type="EC" id="2.3.2.5"/>
    </reaction>
</comment>
<evidence type="ECO:0000313" key="8">
    <source>
        <dbReference type="Proteomes" id="UP000678499"/>
    </source>
</evidence>